<evidence type="ECO:0000259" key="7">
    <source>
        <dbReference type="PROSITE" id="PS51146"/>
    </source>
</evidence>
<dbReference type="PANTHER" id="PTHR42926">
    <property type="match status" value="1"/>
</dbReference>
<dbReference type="PANTHER" id="PTHR42926:SF1">
    <property type="entry name" value="CIRCADIAN CLOCK OSCILLATOR PROTEIN KAIC 1"/>
    <property type="match status" value="1"/>
</dbReference>
<dbReference type="InterPro" id="IPR027417">
    <property type="entry name" value="P-loop_NTPase"/>
</dbReference>
<evidence type="ECO:0000256" key="5">
    <source>
        <dbReference type="ARBA" id="ARBA00022777"/>
    </source>
</evidence>
<evidence type="ECO:0000256" key="2">
    <source>
        <dbReference type="ARBA" id="ARBA00022553"/>
    </source>
</evidence>
<dbReference type="EC" id="2.7.11.1" evidence="1"/>
<evidence type="ECO:0000313" key="9">
    <source>
        <dbReference type="Proteomes" id="UP000663586"/>
    </source>
</evidence>
<reference evidence="8" key="1">
    <citation type="submission" date="2020-11" db="EMBL/GenBank/DDBJ databases">
        <title>Carbohydrate-dependent, anaerobic sulfur respiration: A novel catabolism in halophilic archaea.</title>
        <authorList>
            <person name="Sorokin D.Y."/>
            <person name="Messina E."/>
            <person name="Smedile F."/>
            <person name="La Cono V."/>
            <person name="Hallsworth J.E."/>
            <person name="Yakimov M.M."/>
        </authorList>
    </citation>
    <scope>NUCLEOTIDE SEQUENCE</scope>
    <source>
        <strain evidence="8">AArc-S</strain>
    </source>
</reference>
<feature type="domain" description="KaiC" evidence="7">
    <location>
        <begin position="235"/>
        <end position="469"/>
    </location>
</feature>
<keyword evidence="4" id="KW-0677">Repeat</keyword>
<dbReference type="InterPro" id="IPR030665">
    <property type="entry name" value="KaiC"/>
</dbReference>
<dbReference type="InterPro" id="IPR014774">
    <property type="entry name" value="KaiC-like_dom"/>
</dbReference>
<dbReference type="GO" id="GO:0004674">
    <property type="term" value="F:protein serine/threonine kinase activity"/>
    <property type="evidence" value="ECO:0007669"/>
    <property type="project" value="UniProtKB-EC"/>
</dbReference>
<keyword evidence="3" id="KW-0808">Transferase</keyword>
<dbReference type="KEGG" id="hara:AArcS_1747"/>
<proteinExistence type="predicted"/>
<keyword evidence="9" id="KW-1185">Reference proteome</keyword>
<keyword evidence="5" id="KW-0418">Kinase</keyword>
<dbReference type="Gene3D" id="3.40.50.300">
    <property type="entry name" value="P-loop containing nucleotide triphosphate hydrolases"/>
    <property type="match status" value="2"/>
</dbReference>
<dbReference type="Proteomes" id="UP000663586">
    <property type="component" value="Chromosome"/>
</dbReference>
<dbReference type="InterPro" id="IPR051347">
    <property type="entry name" value="Circadian_clock_KaiC-rel"/>
</dbReference>
<dbReference type="PROSITE" id="PS51146">
    <property type="entry name" value="KAIC"/>
    <property type="match status" value="2"/>
</dbReference>
<evidence type="ECO:0000313" key="8">
    <source>
        <dbReference type="EMBL" id="QSG02957.1"/>
    </source>
</evidence>
<dbReference type="SMART" id="SM00382">
    <property type="entry name" value="AAA"/>
    <property type="match status" value="2"/>
</dbReference>
<feature type="domain" description="KaiC" evidence="7">
    <location>
        <begin position="1"/>
        <end position="233"/>
    </location>
</feature>
<dbReference type="Pfam" id="PF06745">
    <property type="entry name" value="ATPase"/>
    <property type="match status" value="2"/>
</dbReference>
<dbReference type="GO" id="GO:0005524">
    <property type="term" value="F:ATP binding"/>
    <property type="evidence" value="ECO:0007669"/>
    <property type="project" value="InterPro"/>
</dbReference>
<accession>A0A897MQZ7</accession>
<protein>
    <recommendedName>
        <fullName evidence="1">non-specific serine/threonine protein kinase</fullName>
        <ecNumber evidence="1">2.7.11.1</ecNumber>
    </recommendedName>
</protein>
<keyword evidence="6" id="KW-0378">Hydrolase</keyword>
<evidence type="ECO:0000256" key="4">
    <source>
        <dbReference type="ARBA" id="ARBA00022737"/>
    </source>
</evidence>
<dbReference type="EMBL" id="CP064786">
    <property type="protein sequence ID" value="QSG02957.1"/>
    <property type="molecule type" value="Genomic_DNA"/>
</dbReference>
<name>A0A897MQZ7_9EURY</name>
<dbReference type="AlphaFoldDB" id="A0A897MQZ7"/>
<organism evidence="8 9">
    <name type="scientific">Natranaeroarchaeum sulfidigenes</name>
    <dbReference type="NCBI Taxonomy" id="2784880"/>
    <lineage>
        <taxon>Archaea</taxon>
        <taxon>Methanobacteriati</taxon>
        <taxon>Methanobacteriota</taxon>
        <taxon>Stenosarchaea group</taxon>
        <taxon>Halobacteria</taxon>
        <taxon>Halobacteriales</taxon>
        <taxon>Natronoarchaeaceae</taxon>
        <taxon>Natranaeroarchaeum</taxon>
    </lineage>
</organism>
<dbReference type="GO" id="GO:0016787">
    <property type="term" value="F:hydrolase activity"/>
    <property type="evidence" value="ECO:0007669"/>
    <property type="project" value="UniProtKB-KW"/>
</dbReference>
<evidence type="ECO:0000256" key="3">
    <source>
        <dbReference type="ARBA" id="ARBA00022679"/>
    </source>
</evidence>
<dbReference type="InterPro" id="IPR003593">
    <property type="entry name" value="AAA+_ATPase"/>
</dbReference>
<sequence>MSTGIDGADDVLHGGFVSNSSTLVRGSPGAGKTIFGLHFLAEGVAGGEDTLYINLGEPKEYLRQTAAAFDLDLDTVTFLDLSPSADQFRKSESYDLFSASEVEQPALIDTLRSEVESVSPDRVVVDPVTELKYLSSEEHQFRTQILSLLDLLKSEGATVLLTSQAAPSVADVDLQFLADAVINLDMKNGRRRLQVPKLRGSGSEQGPHTVTITGTGIHVWPRLAPADHGRDAPLGRLASGVDGLDGLINGGLTTGTVTFLSGPTGVGKTTLGLQFLTAAAREDRRAVLYSFEEVRKTMLTRADEIGIPAREMVEEGLLCIESIDPDELTVDEFTSQLQTHVTEGDMEVVMIDGVTGFARSLGGVEDDGTEQLVRIGRYLRNMGVTAIISNEVHQITGSFRATEQQLSHLADNIIALRHVEYDSELRKVIGVLKMRASDCTPTIQELMISEDGISVGEPLSGMRGILTGTPDWDDDG</sequence>
<evidence type="ECO:0000256" key="1">
    <source>
        <dbReference type="ARBA" id="ARBA00012513"/>
    </source>
</evidence>
<dbReference type="SUPFAM" id="SSF52540">
    <property type="entry name" value="P-loop containing nucleoside triphosphate hydrolases"/>
    <property type="match status" value="2"/>
</dbReference>
<gene>
    <name evidence="8" type="primary">rad553</name>
    <name evidence="8" type="ORF">AArcS_1747</name>
</gene>
<dbReference type="InterPro" id="IPR010624">
    <property type="entry name" value="KaiC_dom"/>
</dbReference>
<evidence type="ECO:0000256" key="6">
    <source>
        <dbReference type="ARBA" id="ARBA00022801"/>
    </source>
</evidence>
<dbReference type="PIRSF" id="PIRSF039117">
    <property type="entry name" value="KaiC"/>
    <property type="match status" value="1"/>
</dbReference>
<keyword evidence="2" id="KW-0597">Phosphoprotein</keyword>